<gene>
    <name evidence="3" type="ORF">GCM10023186_26560</name>
</gene>
<reference evidence="4" key="1">
    <citation type="journal article" date="2019" name="Int. J. Syst. Evol. Microbiol.">
        <title>The Global Catalogue of Microorganisms (GCM) 10K type strain sequencing project: providing services to taxonomists for standard genome sequencing and annotation.</title>
        <authorList>
            <consortium name="The Broad Institute Genomics Platform"/>
            <consortium name="The Broad Institute Genome Sequencing Center for Infectious Disease"/>
            <person name="Wu L."/>
            <person name="Ma J."/>
        </authorList>
    </citation>
    <scope>NUCLEOTIDE SEQUENCE [LARGE SCALE GENOMIC DNA]</scope>
    <source>
        <strain evidence="4">JCM 17924</strain>
    </source>
</reference>
<dbReference type="EMBL" id="BAABHA010000008">
    <property type="protein sequence ID" value="GAA4384388.1"/>
    <property type="molecule type" value="Genomic_DNA"/>
</dbReference>
<feature type="region of interest" description="Disordered" evidence="1">
    <location>
        <begin position="23"/>
        <end position="42"/>
    </location>
</feature>
<name>A0ABP8J491_9BACT</name>
<organism evidence="3 4">
    <name type="scientific">Hymenobacter koreensis</name>
    <dbReference type="NCBI Taxonomy" id="1084523"/>
    <lineage>
        <taxon>Bacteria</taxon>
        <taxon>Pseudomonadati</taxon>
        <taxon>Bacteroidota</taxon>
        <taxon>Cytophagia</taxon>
        <taxon>Cytophagales</taxon>
        <taxon>Hymenobacteraceae</taxon>
        <taxon>Hymenobacter</taxon>
    </lineage>
</organism>
<accession>A0ABP8J491</accession>
<dbReference type="RefSeq" id="WP_345224946.1">
    <property type="nucleotide sequence ID" value="NZ_BAABHA010000008.1"/>
</dbReference>
<evidence type="ECO:0000256" key="1">
    <source>
        <dbReference type="SAM" id="MobiDB-lite"/>
    </source>
</evidence>
<keyword evidence="2" id="KW-0732">Signal</keyword>
<dbReference type="PROSITE" id="PS51257">
    <property type="entry name" value="PROKAR_LIPOPROTEIN"/>
    <property type="match status" value="1"/>
</dbReference>
<feature type="chain" id="PRO_5045314065" evidence="2">
    <location>
        <begin position="19"/>
        <end position="159"/>
    </location>
</feature>
<sequence length="159" mass="17533">MRSFQPLLWCLVVLFCAAASCTRSTPSNEQAGPSPADVRSGNNIDISALVGRNIDQVRRTLGRPQEEGQTIGAEPTKDQMRATKGEDWINTFDYRGSTIVVTFNARTRKVRDLVLVGTDEEELMRRGQLSLVSTDYVVLPVNNPTAPTKITGVRVVARK</sequence>
<proteinExistence type="predicted"/>
<evidence type="ECO:0000313" key="4">
    <source>
        <dbReference type="Proteomes" id="UP001500454"/>
    </source>
</evidence>
<protein>
    <submittedName>
        <fullName evidence="3">Uncharacterized protein</fullName>
    </submittedName>
</protein>
<evidence type="ECO:0000256" key="2">
    <source>
        <dbReference type="SAM" id="SignalP"/>
    </source>
</evidence>
<comment type="caution">
    <text evidence="3">The sequence shown here is derived from an EMBL/GenBank/DDBJ whole genome shotgun (WGS) entry which is preliminary data.</text>
</comment>
<keyword evidence="4" id="KW-1185">Reference proteome</keyword>
<evidence type="ECO:0000313" key="3">
    <source>
        <dbReference type="EMBL" id="GAA4384388.1"/>
    </source>
</evidence>
<dbReference type="Proteomes" id="UP001500454">
    <property type="component" value="Unassembled WGS sequence"/>
</dbReference>
<feature type="signal peptide" evidence="2">
    <location>
        <begin position="1"/>
        <end position="18"/>
    </location>
</feature>